<keyword evidence="1" id="KW-0472">Membrane</keyword>
<evidence type="ECO:0000313" key="2">
    <source>
        <dbReference type="EMBL" id="PSJ41639.1"/>
    </source>
</evidence>
<keyword evidence="1" id="KW-0812">Transmembrane</keyword>
<keyword evidence="1" id="KW-1133">Transmembrane helix</keyword>
<sequence>MGYYPKPSSPRALIADIRAFAQQRSAVQWGALATAIIMPIAMIVLFITDGNTNIQPGPRLIYVESWKADRTDAEIIADQKRDQAIRDAAIKERQRQFQKVEKKMDDLGL</sequence>
<evidence type="ECO:0000256" key="1">
    <source>
        <dbReference type="SAM" id="Phobius"/>
    </source>
</evidence>
<comment type="caution">
    <text evidence="2">The sequence shown here is derived from an EMBL/GenBank/DDBJ whole genome shotgun (WGS) entry which is preliminary data.</text>
</comment>
<evidence type="ECO:0000313" key="3">
    <source>
        <dbReference type="Proteomes" id="UP000241167"/>
    </source>
</evidence>
<proteinExistence type="predicted"/>
<reference evidence="2 3" key="1">
    <citation type="submission" date="2018-03" db="EMBL/GenBank/DDBJ databases">
        <title>The draft genome of Sphingosinicella sp. GL-C-18.</title>
        <authorList>
            <person name="Liu L."/>
            <person name="Li L."/>
            <person name="Liang L."/>
            <person name="Zhang X."/>
            <person name="Wang T."/>
        </authorList>
    </citation>
    <scope>NUCLEOTIDE SEQUENCE [LARGE SCALE GENOMIC DNA]</scope>
    <source>
        <strain evidence="2 3">GL-C-18</strain>
    </source>
</reference>
<accession>A0A2P7QUJ7</accession>
<dbReference type="EMBL" id="PXYI01000002">
    <property type="protein sequence ID" value="PSJ41639.1"/>
    <property type="molecule type" value="Genomic_DNA"/>
</dbReference>
<name>A0A2P7QUJ7_9SPHN</name>
<dbReference type="Proteomes" id="UP000241167">
    <property type="component" value="Unassembled WGS sequence"/>
</dbReference>
<organism evidence="2 3">
    <name type="scientific">Allosphingosinicella deserti</name>
    <dbReference type="NCBI Taxonomy" id="2116704"/>
    <lineage>
        <taxon>Bacteria</taxon>
        <taxon>Pseudomonadati</taxon>
        <taxon>Pseudomonadota</taxon>
        <taxon>Alphaproteobacteria</taxon>
        <taxon>Sphingomonadales</taxon>
        <taxon>Sphingomonadaceae</taxon>
        <taxon>Allosphingosinicella</taxon>
    </lineage>
</organism>
<keyword evidence="3" id="KW-1185">Reference proteome</keyword>
<protein>
    <submittedName>
        <fullName evidence="2">Uncharacterized protein</fullName>
    </submittedName>
</protein>
<dbReference type="AlphaFoldDB" id="A0A2P7QUJ7"/>
<feature type="transmembrane region" description="Helical" evidence="1">
    <location>
        <begin position="26"/>
        <end position="47"/>
    </location>
</feature>
<gene>
    <name evidence="2" type="ORF">C7I55_04870</name>
</gene>